<keyword evidence="1" id="KW-0949">S-adenosyl-L-methionine</keyword>
<organism evidence="2 3">
    <name type="scientific">Venatoribacter cucullus</name>
    <dbReference type="NCBI Taxonomy" id="2661630"/>
    <lineage>
        <taxon>Bacteria</taxon>
        <taxon>Pseudomonadati</taxon>
        <taxon>Pseudomonadota</taxon>
        <taxon>Gammaproteobacteria</taxon>
        <taxon>Oceanospirillales</taxon>
        <taxon>Oceanospirillaceae</taxon>
        <taxon>Venatoribacter</taxon>
    </lineage>
</organism>
<comment type="catalytic activity">
    <reaction evidence="1">
        <text>guanosine(1516) in 16S rRNA + S-adenosyl-L-methionine = N(2)-methylguanosine(1516) in 16S rRNA + S-adenosyl-L-homocysteine + H(+)</text>
        <dbReference type="Rhea" id="RHEA:43220"/>
        <dbReference type="Rhea" id="RHEA-COMP:10412"/>
        <dbReference type="Rhea" id="RHEA-COMP:10413"/>
        <dbReference type="ChEBI" id="CHEBI:15378"/>
        <dbReference type="ChEBI" id="CHEBI:57856"/>
        <dbReference type="ChEBI" id="CHEBI:59789"/>
        <dbReference type="ChEBI" id="CHEBI:74269"/>
        <dbReference type="ChEBI" id="CHEBI:74481"/>
        <dbReference type="EC" id="2.1.1.242"/>
    </reaction>
</comment>
<dbReference type="InterPro" id="IPR029063">
    <property type="entry name" value="SAM-dependent_MTases_sf"/>
</dbReference>
<dbReference type="PANTHER" id="PTHR36112">
    <property type="entry name" value="RIBOSOMAL RNA SMALL SUBUNIT METHYLTRANSFERASE J"/>
    <property type="match status" value="1"/>
</dbReference>
<dbReference type="PANTHER" id="PTHR36112:SF1">
    <property type="entry name" value="RIBOSOMAL RNA SMALL SUBUNIT METHYLTRANSFERASE J"/>
    <property type="match status" value="1"/>
</dbReference>
<dbReference type="Gene3D" id="3.40.50.150">
    <property type="entry name" value="Vaccinia Virus protein VP39"/>
    <property type="match status" value="1"/>
</dbReference>
<evidence type="ECO:0000313" key="2">
    <source>
        <dbReference type="EMBL" id="QQD24777.1"/>
    </source>
</evidence>
<dbReference type="Pfam" id="PF04445">
    <property type="entry name" value="SAM_MT"/>
    <property type="match status" value="1"/>
</dbReference>
<dbReference type="GO" id="GO:0005737">
    <property type="term" value="C:cytoplasm"/>
    <property type="evidence" value="ECO:0007669"/>
    <property type="project" value="UniProtKB-SubCell"/>
</dbReference>
<dbReference type="SUPFAM" id="SSF53335">
    <property type="entry name" value="S-adenosyl-L-methionine-dependent methyltransferases"/>
    <property type="match status" value="1"/>
</dbReference>
<keyword evidence="1" id="KW-0808">Transferase</keyword>
<dbReference type="InterPro" id="IPR007536">
    <property type="entry name" value="16SrRNA_methylTrfase_J"/>
</dbReference>
<dbReference type="GO" id="GO:0008990">
    <property type="term" value="F:rRNA (guanine-N2-)-methyltransferase activity"/>
    <property type="evidence" value="ECO:0007669"/>
    <property type="project" value="UniProtKB-UniRule"/>
</dbReference>
<feature type="binding site" evidence="1">
    <location>
        <begin position="119"/>
        <end position="120"/>
    </location>
    <ligand>
        <name>S-adenosyl-L-methionine</name>
        <dbReference type="ChEBI" id="CHEBI:59789"/>
    </ligand>
</feature>
<dbReference type="Proteomes" id="UP000596074">
    <property type="component" value="Chromosome"/>
</dbReference>
<dbReference type="RefSeq" id="WP_228344837.1">
    <property type="nucleotide sequence ID" value="NZ_CP046056.1"/>
</dbReference>
<keyword evidence="1" id="KW-0698">rRNA processing</keyword>
<reference evidence="2 3" key="1">
    <citation type="submission" date="2019-11" db="EMBL/GenBank/DDBJ databases">
        <title>Venatorbacter sp. nov. a predator of Campylobacter and other Gram-negative bacteria.</title>
        <authorList>
            <person name="Saeedi A."/>
            <person name="Cummings N.J."/>
            <person name="Connerton I.F."/>
            <person name="Connerton P.L."/>
        </authorList>
    </citation>
    <scope>NUCLEOTIDE SEQUENCE [LARGE SCALE GENOMIC DNA]</scope>
    <source>
        <strain evidence="2">XL5</strain>
    </source>
</reference>
<dbReference type="KEGG" id="vcw:GJQ55_10010"/>
<comment type="subcellular location">
    <subcellularLocation>
        <location evidence="1">Cytoplasm</location>
    </subcellularLocation>
</comment>
<keyword evidence="3" id="KW-1185">Reference proteome</keyword>
<keyword evidence="1" id="KW-0963">Cytoplasm</keyword>
<dbReference type="AlphaFoldDB" id="A0A9X7YQ82"/>
<evidence type="ECO:0000256" key="1">
    <source>
        <dbReference type="HAMAP-Rule" id="MF_01523"/>
    </source>
</evidence>
<comment type="similarity">
    <text evidence="1">Belongs to the methyltransferase superfamily. RsmJ family.</text>
</comment>
<keyword evidence="1 2" id="KW-0489">Methyltransferase</keyword>
<evidence type="ECO:0000313" key="3">
    <source>
        <dbReference type="Proteomes" id="UP000596074"/>
    </source>
</evidence>
<dbReference type="EMBL" id="CP046056">
    <property type="protein sequence ID" value="QQD24777.1"/>
    <property type="molecule type" value="Genomic_DNA"/>
</dbReference>
<gene>
    <name evidence="1" type="primary">rsmJ</name>
    <name evidence="2" type="ORF">GJQ55_10010</name>
</gene>
<name>A0A9X7YQ82_9GAMM</name>
<dbReference type="HAMAP" id="MF_01523">
    <property type="entry name" value="16SrRNA_methyltr_J"/>
    <property type="match status" value="1"/>
</dbReference>
<sequence length="258" mass="27977">MTPRLIVQDNRQQRRAEQLAAQYGFTLATVLPDDEQFYLCLDEQGLSLKQGNFPRTAVQVNFSEGAAAHRRKFGGGQGQDIAKAIGISAYKPTVVDATAGLGRDSFVLATLGCRVFAQERQPVVAALLADGLQRAAADPDIADIIARISLQYGSSHELLQPVADPAHKPDVVYLDPMFEHDDKQTAQVKKDMQAFRAVVGQDTDADDLLEKALACARCRVVVKRARKAAPLAGRAPSYALTGKANRFDVYALAKVQAL</sequence>
<feature type="binding site" evidence="1">
    <location>
        <position position="175"/>
    </location>
    <ligand>
        <name>S-adenosyl-L-methionine</name>
        <dbReference type="ChEBI" id="CHEBI:59789"/>
    </ligand>
</feature>
<accession>A0A9X7YQ82</accession>
<proteinExistence type="inferred from homology"/>
<protein>
    <recommendedName>
        <fullName evidence="1">Ribosomal RNA small subunit methyltransferase J</fullName>
        <ecNumber evidence="1">2.1.1.242</ecNumber>
    </recommendedName>
    <alternativeName>
        <fullName evidence="1">16S rRNA m2G1516 methyltransferase</fullName>
    </alternativeName>
    <alternativeName>
        <fullName evidence="1">rRNA (guanine-N(2)-)-methyltransferase</fullName>
    </alternativeName>
</protein>
<dbReference type="EC" id="2.1.1.242" evidence="1"/>
<comment type="function">
    <text evidence="1">Specifically methylates the guanosine in position 1516 of 16S rRNA.</text>
</comment>
<feature type="binding site" evidence="1">
    <location>
        <begin position="103"/>
        <end position="104"/>
    </location>
    <ligand>
        <name>S-adenosyl-L-methionine</name>
        <dbReference type="ChEBI" id="CHEBI:59789"/>
    </ligand>
</feature>
<feature type="binding site" evidence="1">
    <location>
        <begin position="154"/>
        <end position="155"/>
    </location>
    <ligand>
        <name>S-adenosyl-L-methionine</name>
        <dbReference type="ChEBI" id="CHEBI:59789"/>
    </ligand>
</feature>